<feature type="domain" description="SpoVT-AbrB" evidence="2">
    <location>
        <begin position="1"/>
        <end position="47"/>
    </location>
</feature>
<dbReference type="Pfam" id="PF04014">
    <property type="entry name" value="MazE_antitoxin"/>
    <property type="match status" value="1"/>
</dbReference>
<dbReference type="Proteomes" id="UP001501138">
    <property type="component" value="Unassembled WGS sequence"/>
</dbReference>
<proteinExistence type="predicted"/>
<dbReference type="EMBL" id="BAAAPM010000004">
    <property type="protein sequence ID" value="GAA1727120.1"/>
    <property type="molecule type" value="Genomic_DNA"/>
</dbReference>
<dbReference type="RefSeq" id="WP_344248639.1">
    <property type="nucleotide sequence ID" value="NZ_BAAAPM010000004.1"/>
</dbReference>
<evidence type="ECO:0000313" key="3">
    <source>
        <dbReference type="EMBL" id="GAA1727120.1"/>
    </source>
</evidence>
<keyword evidence="4" id="KW-1185">Reference proteome</keyword>
<dbReference type="InterPro" id="IPR007159">
    <property type="entry name" value="SpoVT-AbrB_dom"/>
</dbReference>
<dbReference type="SMART" id="SM00966">
    <property type="entry name" value="SpoVT_AbrB"/>
    <property type="match status" value="1"/>
</dbReference>
<dbReference type="PROSITE" id="PS51740">
    <property type="entry name" value="SPOVT_ABRB"/>
    <property type="match status" value="1"/>
</dbReference>
<name>A0ABN2JH97_9MICO</name>
<accession>A0ABN2JH97</accession>
<reference evidence="3 4" key="1">
    <citation type="journal article" date="2019" name="Int. J. Syst. Evol. Microbiol.">
        <title>The Global Catalogue of Microorganisms (GCM) 10K type strain sequencing project: providing services to taxonomists for standard genome sequencing and annotation.</title>
        <authorList>
            <consortium name="The Broad Institute Genomics Platform"/>
            <consortium name="The Broad Institute Genome Sequencing Center for Infectious Disease"/>
            <person name="Wu L."/>
            <person name="Ma J."/>
        </authorList>
    </citation>
    <scope>NUCLEOTIDE SEQUENCE [LARGE SCALE GENOMIC DNA]</scope>
    <source>
        <strain evidence="3 4">JCM 15589</strain>
    </source>
</reference>
<dbReference type="NCBIfam" id="TIGR01439">
    <property type="entry name" value="lp_hng_hel_AbrB"/>
    <property type="match status" value="1"/>
</dbReference>
<organism evidence="3 4">
    <name type="scientific">Isoptericola hypogeus</name>
    <dbReference type="NCBI Taxonomy" id="300179"/>
    <lineage>
        <taxon>Bacteria</taxon>
        <taxon>Bacillati</taxon>
        <taxon>Actinomycetota</taxon>
        <taxon>Actinomycetes</taxon>
        <taxon>Micrococcales</taxon>
        <taxon>Promicromonosporaceae</taxon>
        <taxon>Isoptericola</taxon>
    </lineage>
</organism>
<keyword evidence="1 3" id="KW-0238">DNA-binding</keyword>
<evidence type="ECO:0000256" key="1">
    <source>
        <dbReference type="PROSITE-ProRule" id="PRU01076"/>
    </source>
</evidence>
<dbReference type="Gene3D" id="2.10.260.10">
    <property type="match status" value="1"/>
</dbReference>
<dbReference type="InterPro" id="IPR037914">
    <property type="entry name" value="SpoVT-AbrB_sf"/>
</dbReference>
<gene>
    <name evidence="3" type="ORF">GCM10009809_23530</name>
</gene>
<dbReference type="SUPFAM" id="SSF89447">
    <property type="entry name" value="AbrB/MazE/MraZ-like"/>
    <property type="match status" value="1"/>
</dbReference>
<protein>
    <submittedName>
        <fullName evidence="3">AbrB/MazE/SpoVT family DNA-binding domain-containing protein</fullName>
    </submittedName>
</protein>
<sequence>MSTATITSKGQITIPIAVRKALGLSAGDRVEFVELPDGNYELVPTTRSVTALKGFFGAPPARPVSVEEMNRAIAESAAEANR</sequence>
<evidence type="ECO:0000313" key="4">
    <source>
        <dbReference type="Proteomes" id="UP001501138"/>
    </source>
</evidence>
<dbReference type="GO" id="GO:0003677">
    <property type="term" value="F:DNA binding"/>
    <property type="evidence" value="ECO:0007669"/>
    <property type="project" value="UniProtKB-KW"/>
</dbReference>
<comment type="caution">
    <text evidence="3">The sequence shown here is derived from an EMBL/GenBank/DDBJ whole genome shotgun (WGS) entry which is preliminary data.</text>
</comment>
<evidence type="ECO:0000259" key="2">
    <source>
        <dbReference type="PROSITE" id="PS51740"/>
    </source>
</evidence>